<feature type="transmembrane region" description="Helical" evidence="1">
    <location>
        <begin position="239"/>
        <end position="258"/>
    </location>
</feature>
<keyword evidence="1" id="KW-0812">Transmembrane</keyword>
<feature type="transmembrane region" description="Helical" evidence="1">
    <location>
        <begin position="420"/>
        <end position="441"/>
    </location>
</feature>
<comment type="caution">
    <text evidence="2">The sequence shown here is derived from an EMBL/GenBank/DDBJ whole genome shotgun (WGS) entry which is preliminary data.</text>
</comment>
<feature type="transmembrane region" description="Helical" evidence="1">
    <location>
        <begin position="359"/>
        <end position="381"/>
    </location>
</feature>
<feature type="transmembrane region" description="Helical" evidence="1">
    <location>
        <begin position="166"/>
        <end position="183"/>
    </location>
</feature>
<proteinExistence type="predicted"/>
<feature type="transmembrane region" description="Helical" evidence="1">
    <location>
        <begin position="97"/>
        <end position="122"/>
    </location>
</feature>
<dbReference type="RefSeq" id="WP_134197299.1">
    <property type="nucleotide sequence ID" value="NZ_JBHLUW010000033.1"/>
</dbReference>
<evidence type="ECO:0000313" key="3">
    <source>
        <dbReference type="Proteomes" id="UP000295509"/>
    </source>
</evidence>
<gene>
    <name evidence="2" type="ORF">BX592_1436</name>
</gene>
<organism evidence="2 3">
    <name type="scientific">Paraburkholderia rhizosphaerae</name>
    <dbReference type="NCBI Taxonomy" id="480658"/>
    <lineage>
        <taxon>Bacteria</taxon>
        <taxon>Pseudomonadati</taxon>
        <taxon>Pseudomonadota</taxon>
        <taxon>Betaproteobacteria</taxon>
        <taxon>Burkholderiales</taxon>
        <taxon>Burkholderiaceae</taxon>
        <taxon>Paraburkholderia</taxon>
    </lineage>
</organism>
<dbReference type="AlphaFoldDB" id="A0A4R8L4E7"/>
<feature type="transmembrane region" description="Helical" evidence="1">
    <location>
        <begin position="215"/>
        <end position="232"/>
    </location>
</feature>
<evidence type="ECO:0000313" key="2">
    <source>
        <dbReference type="EMBL" id="TDY37135.1"/>
    </source>
</evidence>
<sequence length="637" mass="70473">MAIASKPKLLHRAAGWLAHVRAVDLNTADAWRRARIAGPLLFGLYSLWLGQDRNWDQLNYHLYNAFALLHGKLGLDIAPGGMQTYFNPVLDVFPSLLYAHLPAPLVGFALGVLHGISFVLVLEIARQTLTGLSPNERYRTPLLLAVAGCLTANFLVGIGNSMGDDTTALFVLAAVALILNRWQQLRVLSARGFAYAFAAGLLAGCAAGLKLTNAVYPIAICAACFTLPGRFIARLRASFFVGLGVLAGIAATGGYWFAKMWEVFHNPVFPQFSNVFPNELVRPMAVADMRWFPTSWIETLLWPFVFSLNSKRVTELPVHQIIWALLYASLIVWLPVVLRRAQRGRKTGQAATRIDAKRAFVLVYICVGYVVWLKMFCIYRYTVPMEMLTPLALYIVLDDLLPNAAHERAAKTVALTGKRIAGVALAVASLVVVLGGAPTFGHERWAWRAFRAETPTLNEPERTTILIVGGASGSGWLATFYPPNVAFAKIDSNFPTTPLYDEKVKSLIERRGGPAFVLVEGHENWRARNVAKSDAILRQFGLLNSKSSCSTVHRVIERLHLHATVEDNADGSCHLGLRADDKRDMTPQNIAEATRIDDVLKNHGMSLQSLTCERYATYIGSEREIYQLCPLNTNFKR</sequence>
<keyword evidence="1" id="KW-1133">Transmembrane helix</keyword>
<keyword evidence="3" id="KW-1185">Reference proteome</keyword>
<feature type="transmembrane region" description="Helical" evidence="1">
    <location>
        <begin position="192"/>
        <end position="209"/>
    </location>
</feature>
<name>A0A4R8L4E7_9BURK</name>
<protein>
    <recommendedName>
        <fullName evidence="4">Dolichyl-phosphate-mannose-protein mannosyltransferase</fullName>
    </recommendedName>
</protein>
<feature type="transmembrane region" description="Helical" evidence="1">
    <location>
        <begin position="142"/>
        <end position="160"/>
    </location>
</feature>
<dbReference type="Proteomes" id="UP000295509">
    <property type="component" value="Unassembled WGS sequence"/>
</dbReference>
<evidence type="ECO:0000256" key="1">
    <source>
        <dbReference type="SAM" id="Phobius"/>
    </source>
</evidence>
<dbReference type="EMBL" id="SORE01000043">
    <property type="protein sequence ID" value="TDY37135.1"/>
    <property type="molecule type" value="Genomic_DNA"/>
</dbReference>
<feature type="transmembrane region" description="Helical" evidence="1">
    <location>
        <begin position="321"/>
        <end position="338"/>
    </location>
</feature>
<dbReference type="OrthoDB" id="1814621at2"/>
<keyword evidence="1" id="KW-0472">Membrane</keyword>
<reference evidence="2 3" key="1">
    <citation type="submission" date="2019-03" db="EMBL/GenBank/DDBJ databases">
        <title>Genomic Encyclopedia of Type Strains, Phase III (KMG-III): the genomes of soil and plant-associated and newly described type strains.</title>
        <authorList>
            <person name="Whitman W."/>
        </authorList>
    </citation>
    <scope>NUCLEOTIDE SEQUENCE [LARGE SCALE GENOMIC DNA]</scope>
    <source>
        <strain evidence="2 3">LMG 29544</strain>
    </source>
</reference>
<accession>A0A4R8L4E7</accession>
<evidence type="ECO:0008006" key="4">
    <source>
        <dbReference type="Google" id="ProtNLM"/>
    </source>
</evidence>